<accession>A0A3G9JIC0</accession>
<dbReference type="Proteomes" id="UP000275368">
    <property type="component" value="Chromosome"/>
</dbReference>
<proteinExistence type="predicted"/>
<protein>
    <submittedName>
        <fullName evidence="1">Uncharacterized protein</fullName>
    </submittedName>
</protein>
<dbReference type="KEGG" id="pbk:Back11_41140"/>
<keyword evidence="2" id="KW-1185">Reference proteome</keyword>
<evidence type="ECO:0000313" key="2">
    <source>
        <dbReference type="Proteomes" id="UP000275368"/>
    </source>
</evidence>
<organism evidence="1 2">
    <name type="scientific">Paenibacillus baekrokdamisoli</name>
    <dbReference type="NCBI Taxonomy" id="1712516"/>
    <lineage>
        <taxon>Bacteria</taxon>
        <taxon>Bacillati</taxon>
        <taxon>Bacillota</taxon>
        <taxon>Bacilli</taxon>
        <taxon>Bacillales</taxon>
        <taxon>Paenibacillaceae</taxon>
        <taxon>Paenibacillus</taxon>
    </lineage>
</organism>
<dbReference type="EMBL" id="AP019308">
    <property type="protein sequence ID" value="BBH22769.1"/>
    <property type="molecule type" value="Genomic_DNA"/>
</dbReference>
<name>A0A3G9JIC0_9BACL</name>
<dbReference type="AlphaFoldDB" id="A0A3G9JIC0"/>
<gene>
    <name evidence="1" type="ORF">Back11_41140</name>
</gene>
<sequence>MSEQKAIPASIIYQADAGHNNVIHNTRRKLHELCAGHMHRAIRVETVDGIVYEGMITHVDRCFLYLHCVPVLGDGRAFFNPNSAIIPLVLYELLVITLLYT</sequence>
<reference evidence="1 2" key="1">
    <citation type="submission" date="2018-11" db="EMBL/GenBank/DDBJ databases">
        <title>Complete genome sequence of Paenibacillus baekrokdamisoli strain KCTC 33723.</title>
        <authorList>
            <person name="Kang S.W."/>
            <person name="Lee K.C."/>
            <person name="Kim K.K."/>
            <person name="Kim J.S."/>
            <person name="Kim D.S."/>
            <person name="Ko S.H."/>
            <person name="Yang S.H."/>
            <person name="Lee J.S."/>
        </authorList>
    </citation>
    <scope>NUCLEOTIDE SEQUENCE [LARGE SCALE GENOMIC DNA]</scope>
    <source>
        <strain evidence="1 2">KCTC 33723</strain>
    </source>
</reference>
<dbReference type="OrthoDB" id="2666278at2"/>
<evidence type="ECO:0000313" key="1">
    <source>
        <dbReference type="EMBL" id="BBH22769.1"/>
    </source>
</evidence>
<dbReference type="RefSeq" id="WP_125661390.1">
    <property type="nucleotide sequence ID" value="NZ_AP019308.1"/>
</dbReference>